<keyword evidence="1" id="KW-0472">Membrane</keyword>
<gene>
    <name evidence="2" type="ORF">ASZ90_014211</name>
</gene>
<evidence type="ECO:0000256" key="1">
    <source>
        <dbReference type="SAM" id="Phobius"/>
    </source>
</evidence>
<keyword evidence="1" id="KW-1133">Transmembrane helix</keyword>
<reference evidence="2" key="1">
    <citation type="journal article" date="2015" name="Proc. Natl. Acad. Sci. U.S.A.">
        <title>Networks of energetic and metabolic interactions define dynamics in microbial communities.</title>
        <authorList>
            <person name="Embree M."/>
            <person name="Liu J.K."/>
            <person name="Al-Bassam M.M."/>
            <person name="Zengler K."/>
        </authorList>
    </citation>
    <scope>NUCLEOTIDE SEQUENCE</scope>
</reference>
<sequence>MEIKYAIALASMFILLAPVLAQNTYIPLELGGDNYYTMYGSPDISASISGTDEFKRGDTVTLYLDLTNYGRIIGFKQDQMPQNSKEYALASAELEEENKKPTALGVTATLISQAPQIEVKSGDQVVESLKSGDKTQSPLKFTIKIGEHAPAGEYPLHLNMTYDYQDNVRVYASKLVTEGGTSTFSNYRVSYVYQKANQTVPVTIRVKKQADFVIQNTTAELLAGGKKQEIHATYKNIGEDPVRDAVARLSIFKPFSSTDDQAFIGNLDPGNETTVLFRMDVDSDATAKDYGISSEIKYTDVNGDTVISESMKIPVKVEPAARSLLLPAALALIILIAVGGYIYKKRQKKV</sequence>
<keyword evidence="1" id="KW-0812">Transmembrane</keyword>
<evidence type="ECO:0000313" key="2">
    <source>
        <dbReference type="EMBL" id="KUG16102.1"/>
    </source>
</evidence>
<name>A0A0W8F5B5_9ZZZZ</name>
<dbReference type="PANTHER" id="PTHR35902">
    <property type="entry name" value="S-LAYER DOMAIN-LIKE PROTEIN-RELATED"/>
    <property type="match status" value="1"/>
</dbReference>
<dbReference type="AlphaFoldDB" id="A0A0W8F5B5"/>
<dbReference type="EMBL" id="LNQE01001514">
    <property type="protein sequence ID" value="KUG16102.1"/>
    <property type="molecule type" value="Genomic_DNA"/>
</dbReference>
<organism evidence="2">
    <name type="scientific">hydrocarbon metagenome</name>
    <dbReference type="NCBI Taxonomy" id="938273"/>
    <lineage>
        <taxon>unclassified sequences</taxon>
        <taxon>metagenomes</taxon>
        <taxon>ecological metagenomes</taxon>
    </lineage>
</organism>
<feature type="transmembrane region" description="Helical" evidence="1">
    <location>
        <begin position="324"/>
        <end position="343"/>
    </location>
</feature>
<dbReference type="PANTHER" id="PTHR35902:SF3">
    <property type="entry name" value="NPCBM-ASSOCIATED, NEW3 DOMAIN OF ALPHA-GALACTOSIDASE"/>
    <property type="match status" value="1"/>
</dbReference>
<comment type="caution">
    <text evidence="2">The sequence shown here is derived from an EMBL/GenBank/DDBJ whole genome shotgun (WGS) entry which is preliminary data.</text>
</comment>
<proteinExistence type="predicted"/>
<protein>
    <submittedName>
        <fullName evidence="2">S-layer domain</fullName>
    </submittedName>
</protein>
<accession>A0A0W8F5B5</accession>